<dbReference type="OrthoDB" id="8965220at2759"/>
<accession>A0A6J2PK46</accession>
<dbReference type="GeneID" id="115006990"/>
<evidence type="ECO:0000313" key="1">
    <source>
        <dbReference type="Proteomes" id="UP000504630"/>
    </source>
</evidence>
<protein>
    <submittedName>
        <fullName evidence="2">Mucin-6-like</fullName>
    </submittedName>
</protein>
<dbReference type="KEGG" id="cgob:115006990"/>
<evidence type="ECO:0000313" key="2">
    <source>
        <dbReference type="RefSeq" id="XP_029285482.1"/>
    </source>
</evidence>
<sequence length="972" mass="106512">MPDVSSTSSATSVTSEIASLVTSEILNRVSLNIDELKQSISRWEAEDIDNTSSPDCVNRKVEKELERFFGLRRVFAEHQGETLEVSNKDIVEKELERCVGLRRVFAKHQGETLEVSNKDLVEKELERCVGLRRVFTEHQGETLEDSNGDLVTEMNSTSGPSGQKGQDVSTTVTTHTPCISNRRNQKSAGSHEINTLKKMKPACKPCFKSKPKRFDSKYVSACPEEVSPSAPVASSKDIKAVEKTQLNSVPLDKVPPTLSPTGSSSVKHIEVRSPVMDEDLLTNTGPTHVHMAAEQVKKKSTNRTSSSVSRKFINDMKLEDVTPKMEKVPPTLSPTGSSPVKHIEVRSPVMDEDLLTNTGPTRVHMAAEQVKKKSTNRTSSSVSRKVNNDTKLEDVTPKMEKVPPTLSPTCSSPVKHIEVRSPVMDEDLLTNTGPTHVHMAAEQVKKKSTNRTSSSVSRKVINDTKLEDITPKMEKVPPTLSPTGSSSVKHIEVRSPVMDEDLPTNTGPTHVHMAAEQVKKKSTNRTSSSVSRKVINDRKLEDVTPKMEKVPPTLSPTGSSPVKHIEVRSAVMDEDLPTNTGPTRVHMAAEQVEKKSTNRTSSSVSRKVINDTKLEDVTSKMEKVPPTLSPTGSSPVKHIEVRSAVMDEDLPTNTGPTRVHMAAEQVEKKSTNRTSSSVSRKVINDTKLEDVTPKMEKVPPTLSPTGSSPVKHIEVRSAVMDEDLPTNTGPTRVHMAAEQVKKKSTNRTSSSVSRKVINDTKLEDVTPKMEKVPPTLSPTGSSPVKHIEVRSAVMDEDLPTNTGPTHVHMAAEQVEKKSTNRTSSSVSRKVINDTKLEDVTSKMEKVPPTLSPTGSSPVKHIEVRSAVMDEDLPTNTGPTRVHMAAEQVEKKSTNRTSSSVSCKVINDMKLEDVTPKMEKVPPTLSPTGSSLVEYIEVRSPVMDEDLLTNTGLTHVHMAVEQVEEKSTSRTST</sequence>
<name>A0A6J2PK46_COTGO</name>
<dbReference type="RefSeq" id="XP_029285482.1">
    <property type="nucleotide sequence ID" value="XM_029429622.1"/>
</dbReference>
<organism evidence="1 2">
    <name type="scientific">Cottoperca gobio</name>
    <name type="common">Frogmouth</name>
    <name type="synonym">Aphritis gobio</name>
    <dbReference type="NCBI Taxonomy" id="56716"/>
    <lineage>
        <taxon>Eukaryota</taxon>
        <taxon>Metazoa</taxon>
        <taxon>Chordata</taxon>
        <taxon>Craniata</taxon>
        <taxon>Vertebrata</taxon>
        <taxon>Euteleostomi</taxon>
        <taxon>Actinopterygii</taxon>
        <taxon>Neopterygii</taxon>
        <taxon>Teleostei</taxon>
        <taxon>Neoteleostei</taxon>
        <taxon>Acanthomorphata</taxon>
        <taxon>Eupercaria</taxon>
        <taxon>Perciformes</taxon>
        <taxon>Notothenioidei</taxon>
        <taxon>Bovichtidae</taxon>
        <taxon>Cottoperca</taxon>
    </lineage>
</organism>
<gene>
    <name evidence="2" type="primary">LOC115006990</name>
</gene>
<keyword evidence="1" id="KW-1185">Reference proteome</keyword>
<dbReference type="Proteomes" id="UP000504630">
    <property type="component" value="Chromosome 4"/>
</dbReference>
<proteinExistence type="predicted"/>
<dbReference type="InParanoid" id="A0A6J2PK46"/>
<reference evidence="2" key="1">
    <citation type="submission" date="2025-08" db="UniProtKB">
        <authorList>
            <consortium name="RefSeq"/>
        </authorList>
    </citation>
    <scope>IDENTIFICATION</scope>
</reference>
<dbReference type="AlphaFoldDB" id="A0A6J2PK46"/>